<evidence type="ECO:0000259" key="18">
    <source>
        <dbReference type="PROSITE" id="PS50011"/>
    </source>
</evidence>
<sequence length="1608" mass="185680">MILMMPVLMMMGMIKADLRRNRFVSNCCIIIVILTTVISSSITRALPSSSSSISNNTYDGFKHPRNNSVKNKSLCPDEGNLLSNPMKISLSPSAVSHDYRLVNHLQIRHRYHQHHHPNETVNQKLPIIIGYLTNFYGRHSSNRQGLVISGAISYAIDQINNEHSDWLNGRELKLLYNDTSAISINGTSAVIWQWLSGAVAFFGPEDTCEVEATIAGALNLPMISYKCASSIVSNKDLYPTFARTHPPDVIVVRSVLALLQYYQWEKFGIVWYKRSEKFALIVSTIRSMAQEQNFEITVDSPFDDEFECCIQHKYCCGKNWYDVVEKTYKKTRIYLFLGGASLLPHFLLALKSRGLLENGDYVVISIEVDEDYFANQSYGFIIQRNDHTEYEENAIYEASRSLLILTRSLPESPNYPHFVEKVREYNKLPPFCLKDSMSLKRHITYYASYLYDAVILYAQALSQVLSEGYSEYDGEKIIEKIIAKRRYQSITGAWMNIDRNGDVQGNYTVLQPVIRSSEHLEFERQRRQSSKSRNSRARLMVKMNPIGLFEYDSNETISFVQINQVDWVRPGHVPLDEPPCGFDDNDCDNTKDARVREIVTAILMAIFIATLIIIIITYRGWKNEQEIDGLQWKVSRDDVQIKHKSRTNLSNCDSGSFDFHHFQQHHPHHQQYHLEEIGSDHRERNDASRTERISNNSDLLNSKEDDFEITYKGVVVSFKVLKFNKKSSTNPYDYLTRENKLEMKWLKEMHHQNINVFIGATIHEKFPCSVLLLSEYCAKGSLRDVLENEEIRLDEEFMSSLVHDITCGLSYLHKSDLRCHGNLKSTNCVVTSRFVVKLNDFGLFSFRKENPDPQIELYNKLWKAPETLRNPEVIGPESDMYSFGIILHEIIIRQGPFAIKLINDDVLFEELQKIVDEVRAGPRNNQLRRPDITITELHDDTIEIINACWHEDPRQRPTIDAFRSKLKAYKKFRPPPEKLMENMVKLMEVYQNQLEDLVYKRTQQLDDEKRKTETLLYQMLPESVARQLICGHTVIPEIFENVTIYFSDIVGFTKLSASSTPMEVVTFLNDLYCLFDLIVSQYNVYKVETIGDAYMVVSGLPIRNELHCSEIASMALEMLDAIKTFQIRHRPEQHLQLRIGIHTGPVVAGVVGTKMPRYCLFGDTVNTASRMESNGQALKIHISNECKKELELSGRFQIEERGLVFLKGKGDVKTYWLIGFADGSRPHFDRTRFTYVDSPWIQQDNKAPPISILDDLSSNRRGSLIHGNNEPNMAKIYKKALGAGGWNGSFSRLKSVQSVSCNTFRPKPDNHLSPKSIKKNWPFRIFSNTKIRSNSANHPEHNDDDVHFEKKKSHTYFSMRVNELNHHQNGEDYHINAKNMIKSTSYNMIESLNHHQPNYFDRNQFISNNLIGNDHNHQEDDVERGLFSNKPTNNQLMMMLTNEHQRNHQRLHQNDTFLPPKDYYLSDHSKNDSISPELIPLLVKKEPKYQNISNTKHTSRKSSLLEAEEDSYKNAVDNDIDDDFKQEGDNNESSLNKKLNNGIFIPIEEIDNNDLDNQKETNHNYDDFSLNRIKMSVDDCLSYRRCSSNLNDCVQSKSNSTIKEKIIQ</sequence>
<evidence type="ECO:0000256" key="5">
    <source>
        <dbReference type="ARBA" id="ARBA00022729"/>
    </source>
</evidence>
<protein>
    <recommendedName>
        <fullName evidence="3 15">Guanylate cyclase</fullName>
        <ecNumber evidence="3 15">4.6.1.2</ecNumber>
    </recommendedName>
</protein>
<evidence type="ECO:0000256" key="17">
    <source>
        <dbReference type="SAM" id="SignalP"/>
    </source>
</evidence>
<reference evidence="22" key="1">
    <citation type="journal article" date="2020" name="PLoS Negl. Trop. Dis.">
        <title>High-quality nuclear genome for Sarcoptes scabiei-A critical resource for a neglected parasite.</title>
        <authorList>
            <person name="Korhonen P.K."/>
            <person name="Gasser R.B."/>
            <person name="Ma G."/>
            <person name="Wang T."/>
            <person name="Stroehlein A.J."/>
            <person name="Young N.D."/>
            <person name="Ang C.S."/>
            <person name="Fernando D.D."/>
            <person name="Lu H.C."/>
            <person name="Taylor S."/>
            <person name="Reynolds S.L."/>
            <person name="Mofiz E."/>
            <person name="Najaraj S.H."/>
            <person name="Gowda H."/>
            <person name="Madugundu A."/>
            <person name="Renuse S."/>
            <person name="Holt D."/>
            <person name="Pandey A."/>
            <person name="Papenfuss A.T."/>
            <person name="Fischer K."/>
        </authorList>
    </citation>
    <scope>NUCLEOTIDE SEQUENCE [LARGE SCALE GENOMIC DNA]</scope>
</reference>
<dbReference type="EMBL" id="WVUK01000055">
    <property type="protein sequence ID" value="KAF7493515.1"/>
    <property type="molecule type" value="Genomic_DNA"/>
</dbReference>
<dbReference type="InterPro" id="IPR000719">
    <property type="entry name" value="Prot_kinase_dom"/>
</dbReference>
<dbReference type="InterPro" id="IPR001054">
    <property type="entry name" value="A/G_cyclase"/>
</dbReference>
<keyword evidence="22" id="KW-1185">Reference proteome</keyword>
<dbReference type="Pfam" id="PF00211">
    <property type="entry name" value="Guanylate_cyc"/>
    <property type="match status" value="1"/>
</dbReference>
<dbReference type="PROSITE" id="PS50125">
    <property type="entry name" value="GUANYLATE_CYCLASE_2"/>
    <property type="match status" value="1"/>
</dbReference>
<dbReference type="Gene3D" id="1.10.510.10">
    <property type="entry name" value="Transferase(Phosphotransferase) domain 1"/>
    <property type="match status" value="1"/>
</dbReference>
<dbReference type="SUPFAM" id="SSF55073">
    <property type="entry name" value="Nucleotide cyclase"/>
    <property type="match status" value="1"/>
</dbReference>
<dbReference type="Pfam" id="PF07701">
    <property type="entry name" value="HNOBA"/>
    <property type="match status" value="1"/>
</dbReference>
<dbReference type="GO" id="GO:0001653">
    <property type="term" value="F:peptide receptor activity"/>
    <property type="evidence" value="ECO:0007669"/>
    <property type="project" value="TreeGrafter"/>
</dbReference>
<evidence type="ECO:0000256" key="9">
    <source>
        <dbReference type="ARBA" id="ARBA00023136"/>
    </source>
</evidence>
<dbReference type="InterPro" id="IPR028082">
    <property type="entry name" value="Peripla_BP_I"/>
</dbReference>
<dbReference type="InterPro" id="IPR029787">
    <property type="entry name" value="Nucleotide_cyclase"/>
</dbReference>
<evidence type="ECO:0000256" key="15">
    <source>
        <dbReference type="RuleBase" id="RU003431"/>
    </source>
</evidence>
<evidence type="ECO:0000256" key="4">
    <source>
        <dbReference type="ARBA" id="ARBA00022692"/>
    </source>
</evidence>
<evidence type="ECO:0000313" key="22">
    <source>
        <dbReference type="Proteomes" id="UP000070412"/>
    </source>
</evidence>
<dbReference type="GO" id="GO:0004672">
    <property type="term" value="F:protein kinase activity"/>
    <property type="evidence" value="ECO:0007669"/>
    <property type="project" value="InterPro"/>
</dbReference>
<evidence type="ECO:0000256" key="13">
    <source>
        <dbReference type="ARBA" id="ARBA00023293"/>
    </source>
</evidence>
<keyword evidence="9 16" id="KW-0472">Membrane</keyword>
<keyword evidence="10 20" id="KW-0675">Receptor</keyword>
<reference evidence="21" key="3">
    <citation type="submission" date="2022-06" db="UniProtKB">
        <authorList>
            <consortium name="EnsemblMetazoa"/>
        </authorList>
    </citation>
    <scope>IDENTIFICATION</scope>
</reference>
<feature type="domain" description="Guanylate cyclase" evidence="19">
    <location>
        <begin position="1043"/>
        <end position="1172"/>
    </location>
</feature>
<dbReference type="GO" id="GO:0035556">
    <property type="term" value="P:intracellular signal transduction"/>
    <property type="evidence" value="ECO:0007669"/>
    <property type="project" value="InterPro"/>
</dbReference>
<dbReference type="CDD" id="cd06370">
    <property type="entry name" value="PBP1_SAP_GC-like"/>
    <property type="match status" value="1"/>
</dbReference>
<dbReference type="CDD" id="cd07302">
    <property type="entry name" value="CHD"/>
    <property type="match status" value="1"/>
</dbReference>
<keyword evidence="7 16" id="KW-1133">Transmembrane helix</keyword>
<dbReference type="GO" id="GO:0007168">
    <property type="term" value="P:receptor guanylyl cyclase signaling pathway"/>
    <property type="evidence" value="ECO:0007669"/>
    <property type="project" value="TreeGrafter"/>
</dbReference>
<dbReference type="PANTHER" id="PTHR11920:SF474">
    <property type="entry name" value="RECEPTOR-TYPE GUANYLATE CYCLASE GYC76C"/>
    <property type="match status" value="1"/>
</dbReference>
<evidence type="ECO:0000256" key="1">
    <source>
        <dbReference type="ARBA" id="ARBA00001436"/>
    </source>
</evidence>
<evidence type="ECO:0000313" key="21">
    <source>
        <dbReference type="EnsemblMetazoa" id="KAF7493515.1"/>
    </source>
</evidence>
<accession>A0A834VFA4</accession>
<keyword evidence="5 17" id="KW-0732">Signal</keyword>
<feature type="signal peptide" evidence="17">
    <location>
        <begin position="1"/>
        <end position="16"/>
    </location>
</feature>
<comment type="similarity">
    <text evidence="14">Belongs to the adenylyl cyclase class-4/guanylyl cyclase family.</text>
</comment>
<evidence type="ECO:0000256" key="6">
    <source>
        <dbReference type="ARBA" id="ARBA00022741"/>
    </source>
</evidence>
<keyword evidence="4 16" id="KW-0812">Transmembrane</keyword>
<keyword evidence="8" id="KW-0342">GTP-binding</keyword>
<feature type="domain" description="Protein kinase" evidence="18">
    <location>
        <begin position="671"/>
        <end position="972"/>
    </location>
</feature>
<dbReference type="EnsemblMetazoa" id="SSS_150s_mrna">
    <property type="protein sequence ID" value="KAF7493515.1"/>
    <property type="gene ID" value="SSS_150"/>
</dbReference>
<dbReference type="Pfam" id="PF07714">
    <property type="entry name" value="PK_Tyr_Ser-Thr"/>
    <property type="match status" value="1"/>
</dbReference>
<evidence type="ECO:0000256" key="11">
    <source>
        <dbReference type="ARBA" id="ARBA00023180"/>
    </source>
</evidence>
<dbReference type="InterPro" id="IPR018297">
    <property type="entry name" value="A/G_cyclase_CS"/>
</dbReference>
<keyword evidence="11" id="KW-0325">Glycoprotein</keyword>
<comment type="catalytic activity">
    <reaction evidence="1 15">
        <text>GTP = 3',5'-cyclic GMP + diphosphate</text>
        <dbReference type="Rhea" id="RHEA:13665"/>
        <dbReference type="ChEBI" id="CHEBI:33019"/>
        <dbReference type="ChEBI" id="CHEBI:37565"/>
        <dbReference type="ChEBI" id="CHEBI:57746"/>
        <dbReference type="EC" id="4.6.1.2"/>
    </reaction>
</comment>
<reference evidence="20" key="2">
    <citation type="submission" date="2020-01" db="EMBL/GenBank/DDBJ databases">
        <authorList>
            <person name="Korhonen P.K.K."/>
            <person name="Guangxu M.G."/>
            <person name="Wang T.W."/>
            <person name="Stroehlein A.J.S."/>
            <person name="Young N.D."/>
            <person name="Ang C.-S.A."/>
            <person name="Fernando D.W.F."/>
            <person name="Lu H.L."/>
            <person name="Taylor S.T."/>
            <person name="Ehtesham M.E.M."/>
            <person name="Najaraj S.H.N."/>
            <person name="Harsha G.H.G."/>
            <person name="Madugundu A.M."/>
            <person name="Renuse S.R."/>
            <person name="Holt D.H."/>
            <person name="Pandey A.P."/>
            <person name="Papenfuss A.P."/>
            <person name="Gasser R.B.G."/>
            <person name="Fischer K.F."/>
        </authorList>
    </citation>
    <scope>NUCLEOTIDE SEQUENCE</scope>
    <source>
        <strain evidence="20">SSS_KF_BRIS2020</strain>
    </source>
</reference>
<dbReference type="PANTHER" id="PTHR11920">
    <property type="entry name" value="GUANYLYL CYCLASE"/>
    <property type="match status" value="1"/>
</dbReference>
<keyword evidence="13 15" id="KW-0141">cGMP biosynthesis</keyword>
<organism evidence="20">
    <name type="scientific">Sarcoptes scabiei</name>
    <name type="common">Itch mite</name>
    <name type="synonym">Acarus scabiei</name>
    <dbReference type="NCBI Taxonomy" id="52283"/>
    <lineage>
        <taxon>Eukaryota</taxon>
        <taxon>Metazoa</taxon>
        <taxon>Ecdysozoa</taxon>
        <taxon>Arthropoda</taxon>
        <taxon>Chelicerata</taxon>
        <taxon>Arachnida</taxon>
        <taxon>Acari</taxon>
        <taxon>Acariformes</taxon>
        <taxon>Sarcoptiformes</taxon>
        <taxon>Astigmata</taxon>
        <taxon>Psoroptidia</taxon>
        <taxon>Sarcoptoidea</taxon>
        <taxon>Sarcoptidae</taxon>
        <taxon>Sarcoptinae</taxon>
        <taxon>Sarcoptes</taxon>
    </lineage>
</organism>
<name>A0A834VFA4_SARSC</name>
<dbReference type="Gene3D" id="3.40.50.2300">
    <property type="match status" value="2"/>
</dbReference>
<dbReference type="GO" id="GO:0004016">
    <property type="term" value="F:adenylate cyclase activity"/>
    <property type="evidence" value="ECO:0007669"/>
    <property type="project" value="TreeGrafter"/>
</dbReference>
<dbReference type="OrthoDB" id="1890790at2759"/>
<evidence type="ECO:0000256" key="2">
    <source>
        <dbReference type="ARBA" id="ARBA00004251"/>
    </source>
</evidence>
<evidence type="ECO:0000256" key="12">
    <source>
        <dbReference type="ARBA" id="ARBA00023239"/>
    </source>
</evidence>
<dbReference type="GO" id="GO:0004383">
    <property type="term" value="F:guanylate cyclase activity"/>
    <property type="evidence" value="ECO:0007669"/>
    <property type="project" value="UniProtKB-EC"/>
</dbReference>
<dbReference type="Pfam" id="PF01094">
    <property type="entry name" value="ANF_receptor"/>
    <property type="match status" value="1"/>
</dbReference>
<feature type="chain" id="PRO_5038316207" description="Guanylate cyclase" evidence="17">
    <location>
        <begin position="17"/>
        <end position="1608"/>
    </location>
</feature>
<dbReference type="Gene3D" id="3.30.70.1230">
    <property type="entry name" value="Nucleotide cyclase"/>
    <property type="match status" value="1"/>
</dbReference>
<keyword evidence="6" id="KW-0547">Nucleotide-binding</keyword>
<dbReference type="FunFam" id="3.30.70.1230:FF:000004">
    <property type="entry name" value="Guanylate cyclase"/>
    <property type="match status" value="1"/>
</dbReference>
<evidence type="ECO:0000259" key="19">
    <source>
        <dbReference type="PROSITE" id="PS50125"/>
    </source>
</evidence>
<dbReference type="InterPro" id="IPR011009">
    <property type="entry name" value="Kinase-like_dom_sf"/>
</dbReference>
<dbReference type="SUPFAM" id="SSF53822">
    <property type="entry name" value="Periplasmic binding protein-like I"/>
    <property type="match status" value="1"/>
</dbReference>
<dbReference type="InterPro" id="IPR001828">
    <property type="entry name" value="ANF_lig-bd_rcpt"/>
</dbReference>
<evidence type="ECO:0000256" key="7">
    <source>
        <dbReference type="ARBA" id="ARBA00022989"/>
    </source>
</evidence>
<comment type="subcellular location">
    <subcellularLocation>
        <location evidence="2">Cell membrane</location>
        <topology evidence="2">Single-pass type I membrane protein</topology>
    </subcellularLocation>
</comment>
<evidence type="ECO:0000256" key="14">
    <source>
        <dbReference type="RuleBase" id="RU000405"/>
    </source>
</evidence>
<keyword evidence="12 14" id="KW-0456">Lyase</keyword>
<dbReference type="PROSITE" id="PS50011">
    <property type="entry name" value="PROTEIN_KINASE_DOM"/>
    <property type="match status" value="1"/>
</dbReference>
<proteinExistence type="inferred from homology"/>
<evidence type="ECO:0000256" key="3">
    <source>
        <dbReference type="ARBA" id="ARBA00012202"/>
    </source>
</evidence>
<dbReference type="InterPro" id="IPR011645">
    <property type="entry name" value="HNOB_dom_associated"/>
</dbReference>
<dbReference type="GO" id="GO:0005525">
    <property type="term" value="F:GTP binding"/>
    <property type="evidence" value="ECO:0007669"/>
    <property type="project" value="UniProtKB-KW"/>
</dbReference>
<dbReference type="SMART" id="SM00044">
    <property type="entry name" value="CYCc"/>
    <property type="match status" value="1"/>
</dbReference>
<dbReference type="PROSITE" id="PS00452">
    <property type="entry name" value="GUANYLATE_CYCLASE_1"/>
    <property type="match status" value="1"/>
</dbReference>
<feature type="transmembrane region" description="Helical" evidence="16">
    <location>
        <begin position="598"/>
        <end position="621"/>
    </location>
</feature>
<dbReference type="Proteomes" id="UP000070412">
    <property type="component" value="Unassembled WGS sequence"/>
</dbReference>
<dbReference type="InterPro" id="IPR050401">
    <property type="entry name" value="Cyclic_nucleotide_synthase"/>
</dbReference>
<evidence type="ECO:0000256" key="10">
    <source>
        <dbReference type="ARBA" id="ARBA00023170"/>
    </source>
</evidence>
<dbReference type="EC" id="4.6.1.2" evidence="3 15"/>
<evidence type="ECO:0000313" key="20">
    <source>
        <dbReference type="EMBL" id="KAF7493515.1"/>
    </source>
</evidence>
<evidence type="ECO:0000256" key="8">
    <source>
        <dbReference type="ARBA" id="ARBA00023134"/>
    </source>
</evidence>
<dbReference type="InterPro" id="IPR001245">
    <property type="entry name" value="Ser-Thr/Tyr_kinase_cat_dom"/>
</dbReference>
<dbReference type="SUPFAM" id="SSF56112">
    <property type="entry name" value="Protein kinase-like (PK-like)"/>
    <property type="match status" value="1"/>
</dbReference>
<dbReference type="GO" id="GO:0005886">
    <property type="term" value="C:plasma membrane"/>
    <property type="evidence" value="ECO:0007669"/>
    <property type="project" value="UniProtKB-SubCell"/>
</dbReference>
<dbReference type="GO" id="GO:0005524">
    <property type="term" value="F:ATP binding"/>
    <property type="evidence" value="ECO:0007669"/>
    <property type="project" value="InterPro"/>
</dbReference>
<feature type="transmembrane region" description="Helical" evidence="16">
    <location>
        <begin position="333"/>
        <end position="350"/>
    </location>
</feature>
<evidence type="ECO:0000256" key="16">
    <source>
        <dbReference type="SAM" id="Phobius"/>
    </source>
</evidence>
<gene>
    <name evidence="20" type="primary">SSS_150g</name>
    <name evidence="20" type="ORF">SSS_150</name>
</gene>